<dbReference type="EMBL" id="NHOC01000009">
    <property type="protein sequence ID" value="OUM19877.1"/>
    <property type="molecule type" value="Genomic_DNA"/>
</dbReference>
<evidence type="ECO:0000256" key="1">
    <source>
        <dbReference type="SAM" id="SignalP"/>
    </source>
</evidence>
<dbReference type="RefSeq" id="WP_087020983.1">
    <property type="nucleotide sequence ID" value="NZ_NHOC01000009.1"/>
</dbReference>
<feature type="chain" id="PRO_5012558411" description="PA14 domain-containing protein" evidence="1">
    <location>
        <begin position="30"/>
        <end position="1175"/>
    </location>
</feature>
<feature type="signal peptide" evidence="1">
    <location>
        <begin position="1"/>
        <end position="29"/>
    </location>
</feature>
<protein>
    <recommendedName>
        <fullName evidence="4">PA14 domain-containing protein</fullName>
    </recommendedName>
</protein>
<dbReference type="OrthoDB" id="9816455at2"/>
<proteinExistence type="predicted"/>
<dbReference type="Gene3D" id="2.60.120.260">
    <property type="entry name" value="Galactose-binding domain-like"/>
    <property type="match status" value="1"/>
</dbReference>
<comment type="caution">
    <text evidence="2">The sequence shown here is derived from an EMBL/GenBank/DDBJ whole genome shotgun (WGS) entry which is preliminary data.</text>
</comment>
<organism evidence="2 3">
    <name type="scientific">Butyricicoccus porcorum</name>
    <dbReference type="NCBI Taxonomy" id="1945634"/>
    <lineage>
        <taxon>Bacteria</taxon>
        <taxon>Bacillati</taxon>
        <taxon>Bacillota</taxon>
        <taxon>Clostridia</taxon>
        <taxon>Eubacteriales</taxon>
        <taxon>Butyricicoccaceae</taxon>
        <taxon>Butyricicoccus</taxon>
    </lineage>
</organism>
<accession>A0A252F267</accession>
<sequence length="1175" mass="126689">MKTKFAKRVFSSMLTLGVLLSLLPTAAFAEKVTSSPGNTDLEVEYFNSTLYDWNEAKANAATANADTNSNGGFEGKGFYFTDTSSGKPNSDADIPAFSKWIIQKDSDGKQAQNYYIYSGLAASKLSESSNAPFSNNVNAANLFSSQNNDYTNVYTNVKVPFIYDKETGYYELNSDKNGVYFENGTGASDTKMQIADLPAGYTGYSGYQNKKVTGFAPFNSLSSTSGDAYSTAGLASTTKAYPINKANNANGQGSQNKNIKYGFGMVTTVDFQMTDTGKDANGKDITFEFAGDDDVWVYIDGVLALDIGGTHDAITGSINFATGDVILSSPYGKVGDKTTDKNMSKCNSLSSTLSQTNLYGALGTTRTGFAAQGNHTLTIYYMDRGQGRTNCLIKFNLPQRDSVSVTKDIGEYYLDEQHKTSEDKIPSEVMANLSNIDFSFTLYHEGKAVADKSYSLYDSDGNFVSTGSTDANGGFTLKNGQTATFRNISLDEESSWYIKENLSTGTNTRWEAEWTASSSVTGAKTEDVTLGEGETGVPSQKVTVTGSSSTTDTINFVCTNSYQRGPDPDVDIYDDTIVLDYGLPVEVDVMANDVVTNYGEVITDEDAISLTIPDITKDSDLYANYTGTSSNGVFTGTYGTAEVKDGKIVYTLTRDFCGIEKVPYSVTATVTVKDGDGNDVSRSTTVTGTLTVIPATSVYYEESFGTLVTTKTNNAKFESVGTSLIGYQETGLVGTTTDSTYGADAVYMNNLGDSYGTSLKADTTNGAAQYSYTFTGTGTTIYGRVSNKTGYIRVTVTDSEGKEVDKQYIDTINYVTVPDSETEQILDTTLYNIPIYQNTGLQSGYDTYKVTIYVYKSGTLHDTNNEFYLDGIRVYQPMGTSTKDNEGYATANSAYSTDGEQNVAVVNIREKIVADADKGYADDVFTLTDVNGNIMNVKDYSDIGPNQELYLKEGYSASFALVNWDSKSYKLYLGLKAPNGEASEVTVGSGTFEIGNSADCYYDISDYVEVETLEDGTVIGYVNIEGASGLTALTNLKVTGVDEFNLAYSTDLDEDNEGDIVTDDEDTENTLYLVSKTYAAGLAEEAVEEVPVFTPGSITTSCSYASKSKKATVNVVTSKDVAYVTINGVKVTGKNVSGKLRFTLSYKKVEAGTTWDIVAYNADGVASEHYTATAQ</sequence>
<dbReference type="Gene3D" id="2.60.40.1140">
    <property type="entry name" value="Collagen-binding surface protein Cna, B-type domain"/>
    <property type="match status" value="1"/>
</dbReference>
<dbReference type="Proteomes" id="UP000194903">
    <property type="component" value="Unassembled WGS sequence"/>
</dbReference>
<evidence type="ECO:0000313" key="2">
    <source>
        <dbReference type="EMBL" id="OUM19877.1"/>
    </source>
</evidence>
<evidence type="ECO:0000313" key="3">
    <source>
        <dbReference type="Proteomes" id="UP000194903"/>
    </source>
</evidence>
<reference evidence="2 3" key="1">
    <citation type="submission" date="2017-05" db="EMBL/GenBank/DDBJ databases">
        <title>Butyricicoccus porcorum sp. nov. a butyrate-producing bacterium from the swine intestinal tract.</title>
        <authorList>
            <person name="Trachsel J."/>
            <person name="Humphrey S."/>
            <person name="Allen H.K."/>
        </authorList>
    </citation>
    <scope>NUCLEOTIDE SEQUENCE [LARGE SCALE GENOMIC DNA]</scope>
    <source>
        <strain evidence="2">BB10</strain>
    </source>
</reference>
<keyword evidence="3" id="KW-1185">Reference proteome</keyword>
<evidence type="ECO:0008006" key="4">
    <source>
        <dbReference type="Google" id="ProtNLM"/>
    </source>
</evidence>
<keyword evidence="1" id="KW-0732">Signal</keyword>
<dbReference type="AlphaFoldDB" id="A0A252F267"/>
<gene>
    <name evidence="2" type="ORF">CBW42_10360</name>
</gene>
<name>A0A252F267_9FIRM</name>